<dbReference type="EMBL" id="LT614807">
    <property type="protein sequence ID" value="SCN45932.1"/>
    <property type="molecule type" value="Genomic_DNA"/>
</dbReference>
<dbReference type="GeneID" id="65109387"/>
<protein>
    <submittedName>
        <fullName evidence="1">Uncharacterized protein</fullName>
    </submittedName>
</protein>
<organism evidence="1 2">
    <name type="scientific">Cronobacter phage Pet-CM3-4</name>
    <dbReference type="NCBI Taxonomy" id="1892569"/>
    <lineage>
        <taxon>Viruses</taxon>
        <taxon>Duplodnaviria</taxon>
        <taxon>Heunggongvirae</taxon>
        <taxon>Uroviricota</taxon>
        <taxon>Caudoviricetes</taxon>
        <taxon>Pantevenvirales</taxon>
        <taxon>Straboviridae</taxon>
        <taxon>Tevenvirinae</taxon>
        <taxon>Karamvirus</taxon>
        <taxon>Karamvirus petcm34</taxon>
    </lineage>
</organism>
<accession>A0A1D3RKZ6</accession>
<proteinExistence type="predicted"/>
<evidence type="ECO:0000313" key="1">
    <source>
        <dbReference type="EMBL" id="SCN45932.1"/>
    </source>
</evidence>
<sequence length="106" mass="12444">MKGYNLRLLETYKTQKKWKNWNKVHGVYELSFAIEDIREYRNAEYTIYDSNGNNPIELCRSMKSVLLASMNGNVSFSNGYVTMIGDFFKSGSQVFFNPLEEQYENQ</sequence>
<evidence type="ECO:0000313" key="2">
    <source>
        <dbReference type="Proteomes" id="UP000279601"/>
    </source>
</evidence>
<dbReference type="Proteomes" id="UP000279601">
    <property type="component" value="Segment"/>
</dbReference>
<keyword evidence="2" id="KW-1185">Reference proteome</keyword>
<reference evidence="2" key="1">
    <citation type="submission" date="2016-09" db="EMBL/GenBank/DDBJ databases">
        <authorList>
            <person name="Kajsik M."/>
        </authorList>
    </citation>
    <scope>NUCLEOTIDE SEQUENCE [LARGE SCALE GENOMIC DNA]</scope>
</reference>
<dbReference type="KEGG" id="vg:65109387"/>
<dbReference type="RefSeq" id="YP_010091854.1">
    <property type="nucleotide sequence ID" value="NC_055726.1"/>
</dbReference>
<name>A0A1D3RKZ6_9CAUD</name>